<evidence type="ECO:0000313" key="7">
    <source>
        <dbReference type="EMBL" id="CAD7702753.1"/>
    </source>
</evidence>
<protein>
    <recommendedName>
        <fullName evidence="6">FCP1 homology domain-containing protein</fullName>
    </recommendedName>
</protein>
<name>A0A8S1J4Z0_9CHLO</name>
<dbReference type="InterPro" id="IPR023214">
    <property type="entry name" value="HAD_sf"/>
</dbReference>
<keyword evidence="8" id="KW-1185">Reference proteome</keyword>
<dbReference type="Pfam" id="PF03031">
    <property type="entry name" value="NIF"/>
    <property type="match status" value="1"/>
</dbReference>
<reference evidence="7" key="1">
    <citation type="submission" date="2020-12" db="EMBL/GenBank/DDBJ databases">
        <authorList>
            <person name="Iha C."/>
        </authorList>
    </citation>
    <scope>NUCLEOTIDE SEQUENCE</scope>
</reference>
<comment type="similarity">
    <text evidence="4">Belongs to the CTDSPL2 family.</text>
</comment>
<evidence type="ECO:0000256" key="5">
    <source>
        <dbReference type="SAM" id="MobiDB-lite"/>
    </source>
</evidence>
<dbReference type="OrthoDB" id="277011at2759"/>
<dbReference type="PANTHER" id="PTHR12210">
    <property type="entry name" value="DULLARD PROTEIN PHOSPHATASE"/>
    <property type="match status" value="1"/>
</dbReference>
<dbReference type="InterPro" id="IPR050365">
    <property type="entry name" value="TIM50"/>
</dbReference>
<keyword evidence="1" id="KW-0378">Hydrolase</keyword>
<evidence type="ECO:0000256" key="4">
    <source>
        <dbReference type="ARBA" id="ARBA00038355"/>
    </source>
</evidence>
<dbReference type="FunFam" id="3.40.50.1000:FF:000015">
    <property type="entry name" value="CTD small phosphatase-like protein 2"/>
    <property type="match status" value="1"/>
</dbReference>
<comment type="caution">
    <text evidence="7">The sequence shown here is derived from an EMBL/GenBank/DDBJ whole genome shotgun (WGS) entry which is preliminary data.</text>
</comment>
<keyword evidence="2" id="KW-0904">Protein phosphatase</keyword>
<evidence type="ECO:0000256" key="2">
    <source>
        <dbReference type="ARBA" id="ARBA00022912"/>
    </source>
</evidence>
<feature type="region of interest" description="Disordered" evidence="5">
    <location>
        <begin position="1"/>
        <end position="76"/>
    </location>
</feature>
<comment type="function">
    <text evidence="3">Probable phosphatase.</text>
</comment>
<dbReference type="AlphaFoldDB" id="A0A8S1J4Z0"/>
<feature type="domain" description="FCP1 homology" evidence="6">
    <location>
        <begin position="174"/>
        <end position="335"/>
    </location>
</feature>
<dbReference type="InterPro" id="IPR004274">
    <property type="entry name" value="FCP1_dom"/>
</dbReference>
<dbReference type="NCBIfam" id="TIGR02251">
    <property type="entry name" value="HIF-SF_euk"/>
    <property type="match status" value="1"/>
</dbReference>
<organism evidence="7 8">
    <name type="scientific">Ostreobium quekettii</name>
    <dbReference type="NCBI Taxonomy" id="121088"/>
    <lineage>
        <taxon>Eukaryota</taxon>
        <taxon>Viridiplantae</taxon>
        <taxon>Chlorophyta</taxon>
        <taxon>core chlorophytes</taxon>
        <taxon>Ulvophyceae</taxon>
        <taxon>TCBD clade</taxon>
        <taxon>Bryopsidales</taxon>
        <taxon>Ostreobineae</taxon>
        <taxon>Ostreobiaceae</taxon>
        <taxon>Ostreobium</taxon>
    </lineage>
</organism>
<dbReference type="GO" id="GO:0005634">
    <property type="term" value="C:nucleus"/>
    <property type="evidence" value="ECO:0007669"/>
    <property type="project" value="UniProtKB-ARBA"/>
</dbReference>
<feature type="compositionally biased region" description="Basic and acidic residues" evidence="5">
    <location>
        <begin position="60"/>
        <end position="71"/>
    </location>
</feature>
<dbReference type="SUPFAM" id="SSF56784">
    <property type="entry name" value="HAD-like"/>
    <property type="match status" value="1"/>
</dbReference>
<gene>
    <name evidence="7" type="ORF">OSTQU699_LOCUS8110</name>
</gene>
<dbReference type="SMART" id="SM00577">
    <property type="entry name" value="CPDc"/>
    <property type="match status" value="1"/>
</dbReference>
<dbReference type="PROSITE" id="PS50969">
    <property type="entry name" value="FCP1"/>
    <property type="match status" value="1"/>
</dbReference>
<dbReference type="InterPro" id="IPR011948">
    <property type="entry name" value="Dullard_phosphatase"/>
</dbReference>
<dbReference type="InterPro" id="IPR036412">
    <property type="entry name" value="HAD-like_sf"/>
</dbReference>
<dbReference type="GO" id="GO:0004721">
    <property type="term" value="F:phosphoprotein phosphatase activity"/>
    <property type="evidence" value="ECO:0007669"/>
    <property type="project" value="UniProtKB-KW"/>
</dbReference>
<evidence type="ECO:0000259" key="6">
    <source>
        <dbReference type="PROSITE" id="PS50969"/>
    </source>
</evidence>
<evidence type="ECO:0000256" key="3">
    <source>
        <dbReference type="ARBA" id="ARBA00037324"/>
    </source>
</evidence>
<dbReference type="Gene3D" id="3.40.50.1000">
    <property type="entry name" value="HAD superfamily/HAD-like"/>
    <property type="match status" value="1"/>
</dbReference>
<sequence>MNRTPSASIRPCPAPVQGGAGLIASRTASPRGAEPTESGEWDARRELRSVQGPRKRRRSPEKVRVELGGRQDKKRNRLRELQPLQTLCQGAGEGASALEVDVDQYTGPVVLTPEEDGILPGEIRVIPSGEADAELQEYLVQDYMQQFAVIRSLPSLESLVDKWRLPILPMPLRSFSQRQTLVLDLDETLVHSWINEGDHEHDLMFKVSLVTPDDTAVFVRLRPHLLYFLEHVSKWFEVVVFTASQKAYADKLLTILDPGRRFFKHRVFRESCVELMGMYFKDLTLLGRDLARTVIVDNQPQVFGLQVDNGIPIASFYDNRDDTELLKLLTFLQKMMNTADVRPLLQEKFGLRRMIHG</sequence>
<evidence type="ECO:0000256" key="1">
    <source>
        <dbReference type="ARBA" id="ARBA00022801"/>
    </source>
</evidence>
<dbReference type="CDD" id="cd07521">
    <property type="entry name" value="HAD_FCP1-like"/>
    <property type="match status" value="1"/>
</dbReference>
<evidence type="ECO:0000313" key="8">
    <source>
        <dbReference type="Proteomes" id="UP000708148"/>
    </source>
</evidence>
<dbReference type="Proteomes" id="UP000708148">
    <property type="component" value="Unassembled WGS sequence"/>
</dbReference>
<dbReference type="EMBL" id="CAJHUC010001934">
    <property type="protein sequence ID" value="CAD7702753.1"/>
    <property type="molecule type" value="Genomic_DNA"/>
</dbReference>
<accession>A0A8S1J4Z0</accession>
<proteinExistence type="inferred from homology"/>